<feature type="compositionally biased region" description="Polar residues" evidence="2">
    <location>
        <begin position="208"/>
        <end position="220"/>
    </location>
</feature>
<feature type="region of interest" description="Disordered" evidence="2">
    <location>
        <begin position="138"/>
        <end position="159"/>
    </location>
</feature>
<name>A0A2G2W7T6_CAPBA</name>
<protein>
    <recommendedName>
        <fullName evidence="3">Peptidase S9 prolyl oligopeptidase catalytic domain-containing protein</fullName>
    </recommendedName>
</protein>
<keyword evidence="1" id="KW-0378">Hydrolase</keyword>
<dbReference type="PANTHER" id="PTHR42776:SF4">
    <property type="entry name" value="ACYLAMINO-ACID-RELEASING ENZYME"/>
    <property type="match status" value="1"/>
</dbReference>
<gene>
    <name evidence="4" type="ORF">CQW23_20149</name>
</gene>
<keyword evidence="5" id="KW-1185">Reference proteome</keyword>
<evidence type="ECO:0000256" key="1">
    <source>
        <dbReference type="ARBA" id="ARBA00022801"/>
    </source>
</evidence>
<evidence type="ECO:0000256" key="2">
    <source>
        <dbReference type="SAM" id="MobiDB-lite"/>
    </source>
</evidence>
<dbReference type="Gene3D" id="3.40.50.1820">
    <property type="entry name" value="alpha/beta hydrolase"/>
    <property type="match status" value="1"/>
</dbReference>
<reference evidence="4 5" key="1">
    <citation type="journal article" date="2017" name="Genome Biol.">
        <title>New reference genome sequences of hot pepper reveal the massive evolution of plant disease-resistance genes by retroduplication.</title>
        <authorList>
            <person name="Kim S."/>
            <person name="Park J."/>
            <person name="Yeom S.I."/>
            <person name="Kim Y.M."/>
            <person name="Seo E."/>
            <person name="Kim K.T."/>
            <person name="Kim M.S."/>
            <person name="Lee J.M."/>
            <person name="Cheong K."/>
            <person name="Shin H.S."/>
            <person name="Kim S.B."/>
            <person name="Han K."/>
            <person name="Lee J."/>
            <person name="Park M."/>
            <person name="Lee H.A."/>
            <person name="Lee H.Y."/>
            <person name="Lee Y."/>
            <person name="Oh S."/>
            <person name="Lee J.H."/>
            <person name="Choi E."/>
            <person name="Choi E."/>
            <person name="Lee S.E."/>
            <person name="Jeon J."/>
            <person name="Kim H."/>
            <person name="Choi G."/>
            <person name="Song H."/>
            <person name="Lee J."/>
            <person name="Lee S.C."/>
            <person name="Kwon J.K."/>
            <person name="Lee H.Y."/>
            <person name="Koo N."/>
            <person name="Hong Y."/>
            <person name="Kim R.W."/>
            <person name="Kang W.H."/>
            <person name="Huh J.H."/>
            <person name="Kang B.C."/>
            <person name="Yang T.J."/>
            <person name="Lee Y.H."/>
            <person name="Bennetzen J.L."/>
            <person name="Choi D."/>
        </authorList>
    </citation>
    <scope>NUCLEOTIDE SEQUENCE [LARGE SCALE GENOMIC DNA]</scope>
    <source>
        <strain evidence="5">cv. PBC81</strain>
    </source>
</reference>
<dbReference type="PANTHER" id="PTHR42776">
    <property type="entry name" value="SERINE PEPTIDASE S9 FAMILY MEMBER"/>
    <property type="match status" value="1"/>
</dbReference>
<reference evidence="5" key="2">
    <citation type="journal article" date="2017" name="J. Anim. Genet.">
        <title>Multiple reference genome sequences of hot pepper reveal the massive evolution of plant disease resistance genes by retroduplication.</title>
        <authorList>
            <person name="Kim S."/>
            <person name="Park J."/>
            <person name="Yeom S.-I."/>
            <person name="Kim Y.-M."/>
            <person name="Seo E."/>
            <person name="Kim K.-T."/>
            <person name="Kim M.-S."/>
            <person name="Lee J.M."/>
            <person name="Cheong K."/>
            <person name="Shin H.-S."/>
            <person name="Kim S.-B."/>
            <person name="Han K."/>
            <person name="Lee J."/>
            <person name="Park M."/>
            <person name="Lee H.-A."/>
            <person name="Lee H.-Y."/>
            <person name="Lee Y."/>
            <person name="Oh S."/>
            <person name="Lee J.H."/>
            <person name="Choi E."/>
            <person name="Choi E."/>
            <person name="Lee S.E."/>
            <person name="Jeon J."/>
            <person name="Kim H."/>
            <person name="Choi G."/>
            <person name="Song H."/>
            <person name="Lee J."/>
            <person name="Lee S.-C."/>
            <person name="Kwon J.-K."/>
            <person name="Lee H.-Y."/>
            <person name="Koo N."/>
            <person name="Hong Y."/>
            <person name="Kim R.W."/>
            <person name="Kang W.-H."/>
            <person name="Huh J.H."/>
            <person name="Kang B.-C."/>
            <person name="Yang T.-J."/>
            <person name="Lee Y.-H."/>
            <person name="Bennetzen J.L."/>
            <person name="Choi D."/>
        </authorList>
    </citation>
    <scope>NUCLEOTIDE SEQUENCE [LARGE SCALE GENOMIC DNA]</scope>
    <source>
        <strain evidence="5">cv. PBC81</strain>
    </source>
</reference>
<comment type="caution">
    <text evidence="4">The sequence shown here is derived from an EMBL/GenBank/DDBJ whole genome shotgun (WGS) entry which is preliminary data.</text>
</comment>
<dbReference type="Proteomes" id="UP000224567">
    <property type="component" value="Unassembled WGS sequence"/>
</dbReference>
<dbReference type="InterPro" id="IPR001375">
    <property type="entry name" value="Peptidase_S9_cat"/>
</dbReference>
<dbReference type="Pfam" id="PF00326">
    <property type="entry name" value="Peptidase_S9"/>
    <property type="match status" value="1"/>
</dbReference>
<proteinExistence type="predicted"/>
<feature type="compositionally biased region" description="Polar residues" evidence="2">
    <location>
        <begin position="143"/>
        <end position="154"/>
    </location>
</feature>
<feature type="domain" description="Peptidase S9 prolyl oligopeptidase catalytic" evidence="3">
    <location>
        <begin position="41"/>
        <end position="99"/>
    </location>
</feature>
<accession>A0A2G2W7T6</accession>
<feature type="region of interest" description="Disordered" evidence="2">
    <location>
        <begin position="200"/>
        <end position="220"/>
    </location>
</feature>
<dbReference type="SUPFAM" id="SSF53474">
    <property type="entry name" value="alpha/beta-Hydrolases"/>
    <property type="match status" value="1"/>
</dbReference>
<evidence type="ECO:0000313" key="5">
    <source>
        <dbReference type="Proteomes" id="UP000224567"/>
    </source>
</evidence>
<evidence type="ECO:0000259" key="3">
    <source>
        <dbReference type="Pfam" id="PF00326"/>
    </source>
</evidence>
<feature type="region of interest" description="Disordered" evidence="2">
    <location>
        <begin position="106"/>
        <end position="125"/>
    </location>
</feature>
<dbReference type="EMBL" id="MLFT02000008">
    <property type="protein sequence ID" value="PHT41295.1"/>
    <property type="molecule type" value="Genomic_DNA"/>
</dbReference>
<dbReference type="GO" id="GO:0004252">
    <property type="term" value="F:serine-type endopeptidase activity"/>
    <property type="evidence" value="ECO:0007669"/>
    <property type="project" value="TreeGrafter"/>
</dbReference>
<dbReference type="GO" id="GO:0006508">
    <property type="term" value="P:proteolysis"/>
    <property type="evidence" value="ECO:0007669"/>
    <property type="project" value="InterPro"/>
</dbReference>
<organism evidence="4 5">
    <name type="scientific">Capsicum baccatum</name>
    <name type="common">Peruvian pepper</name>
    <dbReference type="NCBI Taxonomy" id="33114"/>
    <lineage>
        <taxon>Eukaryota</taxon>
        <taxon>Viridiplantae</taxon>
        <taxon>Streptophyta</taxon>
        <taxon>Embryophyta</taxon>
        <taxon>Tracheophyta</taxon>
        <taxon>Spermatophyta</taxon>
        <taxon>Magnoliopsida</taxon>
        <taxon>eudicotyledons</taxon>
        <taxon>Gunneridae</taxon>
        <taxon>Pentapetalae</taxon>
        <taxon>asterids</taxon>
        <taxon>lamiids</taxon>
        <taxon>Solanales</taxon>
        <taxon>Solanaceae</taxon>
        <taxon>Solanoideae</taxon>
        <taxon>Capsiceae</taxon>
        <taxon>Capsicum</taxon>
    </lineage>
</organism>
<dbReference type="AlphaFoldDB" id="A0A2G2W7T6"/>
<sequence length="220" mass="23517">MHDKMLEVVRISGGVSKGRSVAQGQLIKIQLLATFRVQIDAAIDHVIGKGLENPSKITVVGLSHGGFLMTYLIGQAPDNFAAAAARNPVCNPVLMVARDSVNDGDESLNAIDIPSPRPKKKPLHRYPRKMVDSLVANKAVSGQPESSPSPNVSGRKSRSPDSILLAIGSGVSEYPVSEQQNSRFSPAYCTTDVHTSNIISAENDDESMTSNSSTVEEIHV</sequence>
<dbReference type="STRING" id="33114.A0A2G2W7T6"/>
<evidence type="ECO:0000313" key="4">
    <source>
        <dbReference type="EMBL" id="PHT41295.1"/>
    </source>
</evidence>
<dbReference type="OrthoDB" id="118550at2759"/>
<dbReference type="InterPro" id="IPR029058">
    <property type="entry name" value="AB_hydrolase_fold"/>
</dbReference>